<comment type="caution">
    <text evidence="1">The sequence shown here is derived from an EMBL/GenBank/DDBJ whole genome shotgun (WGS) entry which is preliminary data.</text>
</comment>
<name>A0ABN3RCJ7_9ACTN</name>
<proteinExistence type="predicted"/>
<dbReference type="EMBL" id="BAAATE010000003">
    <property type="protein sequence ID" value="GAA2649120.1"/>
    <property type="molecule type" value="Genomic_DNA"/>
</dbReference>
<organism evidence="1 2">
    <name type="scientific">Nonomuraea recticatena</name>
    <dbReference type="NCBI Taxonomy" id="46178"/>
    <lineage>
        <taxon>Bacteria</taxon>
        <taxon>Bacillati</taxon>
        <taxon>Actinomycetota</taxon>
        <taxon>Actinomycetes</taxon>
        <taxon>Streptosporangiales</taxon>
        <taxon>Streptosporangiaceae</taxon>
        <taxon>Nonomuraea</taxon>
    </lineage>
</organism>
<evidence type="ECO:0000313" key="1">
    <source>
        <dbReference type="EMBL" id="GAA2649120.1"/>
    </source>
</evidence>
<dbReference type="PROSITE" id="PS51257">
    <property type="entry name" value="PROKAR_LIPOPROTEIN"/>
    <property type="match status" value="1"/>
</dbReference>
<evidence type="ECO:0008006" key="3">
    <source>
        <dbReference type="Google" id="ProtNLM"/>
    </source>
</evidence>
<dbReference type="InterPro" id="IPR036465">
    <property type="entry name" value="vWFA_dom_sf"/>
</dbReference>
<evidence type="ECO:0000313" key="2">
    <source>
        <dbReference type="Proteomes" id="UP001501666"/>
    </source>
</evidence>
<accession>A0ABN3RCJ7</accession>
<dbReference type="SUPFAM" id="SSF53300">
    <property type="entry name" value="vWA-like"/>
    <property type="match status" value="1"/>
</dbReference>
<sequence>MVRKKAMRALKKPREAARELLAWVGGVAVSGAACLAGLLASVLALSAASVPLVADGSLRGTGRICPPVLQIRVVTAPEGVELFDRAGREFARDVADESGCSPIRISTDAMPPLKDFYAGFAREWAVPHAPGYLELMGPRPDAWIAATSASVRLAEERVANVASKVVLDDLGAFATSGLVIAVPPQAMTAFPDGETRVSAEVAKAAQLLRPRADLSESALAGSLALYQEDATAADVATERRLTLPEPAGRDAASLLCRLGARLEIETRPVLVPEYLFAAFSRGERFGGCAGQQGGQAAVPYGLEGAPRLEYSVISVKWPDHSADRSAWVARYKDWLEQEWAPGNGFRDTEGKGAFPGLSLADTNADVAPAGRATYAAMLDRLLMAHPQTGAVVAVDTSLTMDNALLDGVSPLRRAQQFGTALLGRLHGDTDAVRLRLFSQGAVRAPPTPQTADTPEAAALSLRNLPLSRGDVPLDRVAREAAGAAGTWRNKVVVILTDGTRLPAGKIDLPDLRVEIVLVGADDCALPALAPLLEGGRTGCVWVNEDPVMAADRFLDELWRA</sequence>
<protein>
    <recommendedName>
        <fullName evidence="3">VWA domain-containing protein</fullName>
    </recommendedName>
</protein>
<gene>
    <name evidence="1" type="ORF">GCM10010412_014020</name>
</gene>
<keyword evidence="2" id="KW-1185">Reference proteome</keyword>
<dbReference type="Proteomes" id="UP001501666">
    <property type="component" value="Unassembled WGS sequence"/>
</dbReference>
<reference evidence="1 2" key="1">
    <citation type="journal article" date="2019" name="Int. J. Syst. Evol. Microbiol.">
        <title>The Global Catalogue of Microorganisms (GCM) 10K type strain sequencing project: providing services to taxonomists for standard genome sequencing and annotation.</title>
        <authorList>
            <consortium name="The Broad Institute Genomics Platform"/>
            <consortium name="The Broad Institute Genome Sequencing Center for Infectious Disease"/>
            <person name="Wu L."/>
            <person name="Ma J."/>
        </authorList>
    </citation>
    <scope>NUCLEOTIDE SEQUENCE [LARGE SCALE GENOMIC DNA]</scope>
    <source>
        <strain evidence="1 2">JCM 6835</strain>
    </source>
</reference>